<dbReference type="AlphaFoldDB" id="A0A0F9KS57"/>
<organism evidence="3">
    <name type="scientific">marine sediment metagenome</name>
    <dbReference type="NCBI Taxonomy" id="412755"/>
    <lineage>
        <taxon>unclassified sequences</taxon>
        <taxon>metagenomes</taxon>
        <taxon>ecological metagenomes</taxon>
    </lineage>
</organism>
<keyword evidence="1" id="KW-0175">Coiled coil</keyword>
<feature type="coiled-coil region" evidence="1">
    <location>
        <begin position="84"/>
        <end position="111"/>
    </location>
</feature>
<protein>
    <submittedName>
        <fullName evidence="3">Uncharacterized protein</fullName>
    </submittedName>
</protein>
<accession>A0A0F9KS57</accession>
<evidence type="ECO:0000256" key="1">
    <source>
        <dbReference type="SAM" id="Coils"/>
    </source>
</evidence>
<dbReference type="EMBL" id="LAZR01008613">
    <property type="protein sequence ID" value="KKM77636.1"/>
    <property type="molecule type" value="Genomic_DNA"/>
</dbReference>
<name>A0A0F9KS57_9ZZZZ</name>
<reference evidence="3" key="1">
    <citation type="journal article" date="2015" name="Nature">
        <title>Complex archaea that bridge the gap between prokaryotes and eukaryotes.</title>
        <authorList>
            <person name="Spang A."/>
            <person name="Saw J.H."/>
            <person name="Jorgensen S.L."/>
            <person name="Zaremba-Niedzwiedzka K."/>
            <person name="Martijn J."/>
            <person name="Lind A.E."/>
            <person name="van Eijk R."/>
            <person name="Schleper C."/>
            <person name="Guy L."/>
            <person name="Ettema T.J."/>
        </authorList>
    </citation>
    <scope>NUCLEOTIDE SEQUENCE</scope>
</reference>
<proteinExistence type="predicted"/>
<feature type="region of interest" description="Disordered" evidence="2">
    <location>
        <begin position="140"/>
        <end position="167"/>
    </location>
</feature>
<gene>
    <name evidence="3" type="ORF">LCGC14_1367980</name>
</gene>
<feature type="region of interest" description="Disordered" evidence="2">
    <location>
        <begin position="1"/>
        <end position="37"/>
    </location>
</feature>
<feature type="compositionally biased region" description="Basic residues" evidence="2">
    <location>
        <begin position="1"/>
        <end position="10"/>
    </location>
</feature>
<comment type="caution">
    <text evidence="3">The sequence shown here is derived from an EMBL/GenBank/DDBJ whole genome shotgun (WGS) entry which is preliminary data.</text>
</comment>
<evidence type="ECO:0000313" key="3">
    <source>
        <dbReference type="EMBL" id="KKM77636.1"/>
    </source>
</evidence>
<evidence type="ECO:0000256" key="2">
    <source>
        <dbReference type="SAM" id="MobiDB-lite"/>
    </source>
</evidence>
<sequence length="167" mass="18727">MTSRAERRRQQRGEKKTSTGATRQQLREAEEELDSGTMTMEASHATTFSIMVSAWHMLEHQREGARVTYGRVKELKASGRDVQTDAIVKQYAEAKQELEILEDQMHKFLLEVAEDGEGEAEELVAMRHPVPGTGMTYKLPDQAADRIWGADDPDDDDPPAEPGDNKA</sequence>